<evidence type="ECO:0000313" key="3">
    <source>
        <dbReference type="EMBL" id="KAA8903435.1"/>
    </source>
</evidence>
<organism evidence="3 4">
    <name type="scientific">Sphaerosporella brunnea</name>
    <dbReference type="NCBI Taxonomy" id="1250544"/>
    <lineage>
        <taxon>Eukaryota</taxon>
        <taxon>Fungi</taxon>
        <taxon>Dikarya</taxon>
        <taxon>Ascomycota</taxon>
        <taxon>Pezizomycotina</taxon>
        <taxon>Pezizomycetes</taxon>
        <taxon>Pezizales</taxon>
        <taxon>Pyronemataceae</taxon>
        <taxon>Sphaerosporella</taxon>
    </lineage>
</organism>
<feature type="region of interest" description="Disordered" evidence="1">
    <location>
        <begin position="96"/>
        <end position="130"/>
    </location>
</feature>
<comment type="caution">
    <text evidence="3">The sequence shown here is derived from an EMBL/GenBank/DDBJ whole genome shotgun (WGS) entry which is preliminary data.</text>
</comment>
<dbReference type="EMBL" id="VXIS01000117">
    <property type="protein sequence ID" value="KAA8903435.1"/>
    <property type="molecule type" value="Genomic_DNA"/>
</dbReference>
<protein>
    <recommendedName>
        <fullName evidence="2">Fungal-type protein kinase domain-containing protein</fullName>
    </recommendedName>
</protein>
<dbReference type="Proteomes" id="UP000326924">
    <property type="component" value="Unassembled WGS sequence"/>
</dbReference>
<evidence type="ECO:0000259" key="2">
    <source>
        <dbReference type="Pfam" id="PF17667"/>
    </source>
</evidence>
<gene>
    <name evidence="3" type="ORF">FN846DRAFT_908084</name>
</gene>
<dbReference type="AlphaFoldDB" id="A0A5J5EU37"/>
<name>A0A5J5EU37_9PEZI</name>
<dbReference type="SUPFAM" id="SSF56112">
    <property type="entry name" value="Protein kinase-like (PK-like)"/>
    <property type="match status" value="1"/>
</dbReference>
<keyword evidence="4" id="KW-1185">Reference proteome</keyword>
<dbReference type="InterPro" id="IPR011009">
    <property type="entry name" value="Kinase-like_dom_sf"/>
</dbReference>
<accession>A0A5J5EU37</accession>
<dbReference type="Pfam" id="PF17667">
    <property type="entry name" value="Pkinase_fungal"/>
    <property type="match status" value="1"/>
</dbReference>
<sequence length="323" mass="36627">MPAASFTAQVDIDEQKFGFNELIAVKVEKHRPLAAKSPCPNCTAGTTSTVFSTPSPELQRYSRQEENETRLHDPAKTPCGTCHNVDGDTPCHDLDRSDRPFIYSGDPATQRRFDDRDRPQRPFRDHGRNEHASVTRVLVSEPSVLRRLDVGLRRLRCHMNENHNTLHRDIACNNILMRNGEDGGFLIDFDLEVLAGDRASHLDFMALDAMRPLHAGSVTRHFTIWSTALDLHRLPERWKATSPACTTRIPQAGRFRGPVYGRPPPHQHGSILDEVSSEARKVLGKMLVEQWAVTFVYLDDNVDDNNNDKDLATKIMERYNKVL</sequence>
<evidence type="ECO:0000313" key="4">
    <source>
        <dbReference type="Proteomes" id="UP000326924"/>
    </source>
</evidence>
<feature type="compositionally biased region" description="Basic and acidic residues" evidence="1">
    <location>
        <begin position="109"/>
        <end position="130"/>
    </location>
</feature>
<dbReference type="InterPro" id="IPR040976">
    <property type="entry name" value="Pkinase_fungal"/>
</dbReference>
<proteinExistence type="predicted"/>
<evidence type="ECO:0000256" key="1">
    <source>
        <dbReference type="SAM" id="MobiDB-lite"/>
    </source>
</evidence>
<reference evidence="3 4" key="1">
    <citation type="submission" date="2019-09" db="EMBL/GenBank/DDBJ databases">
        <title>Draft genome of the ectomycorrhizal ascomycete Sphaerosporella brunnea.</title>
        <authorList>
            <consortium name="DOE Joint Genome Institute"/>
            <person name="Benucci G.M."/>
            <person name="Marozzi G."/>
            <person name="Antonielli L."/>
            <person name="Sanchez S."/>
            <person name="Marco P."/>
            <person name="Wang X."/>
            <person name="Falini L.B."/>
            <person name="Barry K."/>
            <person name="Haridas S."/>
            <person name="Lipzen A."/>
            <person name="Labutti K."/>
            <person name="Grigoriev I.V."/>
            <person name="Murat C."/>
            <person name="Martin F."/>
            <person name="Albertini E."/>
            <person name="Donnini D."/>
            <person name="Bonito G."/>
        </authorList>
    </citation>
    <scope>NUCLEOTIDE SEQUENCE [LARGE SCALE GENOMIC DNA]</scope>
    <source>
        <strain evidence="3 4">Sb_GMNB300</strain>
    </source>
</reference>
<dbReference type="InParanoid" id="A0A5J5EU37"/>
<feature type="domain" description="Fungal-type protein kinase" evidence="2">
    <location>
        <begin position="161"/>
        <end position="211"/>
    </location>
</feature>